<gene>
    <name evidence="2" type="ORF">Forpe1208_v017042</name>
</gene>
<proteinExistence type="predicted"/>
<accession>A0A8J5NH74</accession>
<dbReference type="PANTHER" id="PTHR21310">
    <property type="entry name" value="AMINOGLYCOSIDE PHOSPHOTRANSFERASE-RELATED-RELATED"/>
    <property type="match status" value="1"/>
</dbReference>
<evidence type="ECO:0000313" key="3">
    <source>
        <dbReference type="Proteomes" id="UP000694050"/>
    </source>
</evidence>
<dbReference type="EMBL" id="JAELUQ010000017">
    <property type="protein sequence ID" value="KAG7402733.1"/>
    <property type="molecule type" value="Genomic_DNA"/>
</dbReference>
<dbReference type="Proteomes" id="UP000694050">
    <property type="component" value="Unassembled WGS sequence"/>
</dbReference>
<reference evidence="2" key="1">
    <citation type="submission" date="2021-04" db="EMBL/GenBank/DDBJ databases">
        <title>First draft genome resource for Brassicaceae pathogens Fusarium oxysporum f. sp. raphani and Fusarium oxysporum f. sp. rapae.</title>
        <authorList>
            <person name="Asai S."/>
        </authorList>
    </citation>
    <scope>NUCLEOTIDE SEQUENCE</scope>
    <source>
        <strain evidence="2">Tf1208</strain>
    </source>
</reference>
<dbReference type="PANTHER" id="PTHR21310:SF15">
    <property type="entry name" value="AMINOGLYCOSIDE PHOSPHOTRANSFERASE DOMAIN-CONTAINING PROTEIN"/>
    <property type="match status" value="1"/>
</dbReference>
<dbReference type="InterPro" id="IPR051678">
    <property type="entry name" value="AGP_Transferase"/>
</dbReference>
<evidence type="ECO:0000313" key="2">
    <source>
        <dbReference type="EMBL" id="KAG7402733.1"/>
    </source>
</evidence>
<sequence>MGSDRNNEEPGCFAITFERKYYQSGKSFIKRTLRPLEFRVRFDGNLHVPPLNKKRLMNEAESLRFIHSQTNIPVPAVYCDFEDDEAYYLITEYIDGVNMADLSEEGKAIVQEELKGYLETLRTLKSSRLGGPSGIIIPPYRVMQRAQSNNWTLAPSEQMEYVFCHNDLSQHNIIVDPRTFKINAIVDWEYAGYYPPYFESPFYFRKGPSSALEGEVDDSGKLLEFLNSQNTDLIRVTTPLIDGERRR</sequence>
<dbReference type="AlphaFoldDB" id="A0A8J5NH74"/>
<feature type="domain" description="Aminoglycoside phosphotransferase" evidence="1">
    <location>
        <begin position="155"/>
        <end position="199"/>
    </location>
</feature>
<evidence type="ECO:0000259" key="1">
    <source>
        <dbReference type="Pfam" id="PF01636"/>
    </source>
</evidence>
<name>A0A8J5NH74_FUSOX</name>
<protein>
    <recommendedName>
        <fullName evidence="1">Aminoglycoside phosphotransferase domain-containing protein</fullName>
    </recommendedName>
</protein>
<organism evidence="2 3">
    <name type="scientific">Fusarium oxysporum f. sp. rapae</name>
    <dbReference type="NCBI Taxonomy" id="485398"/>
    <lineage>
        <taxon>Eukaryota</taxon>
        <taxon>Fungi</taxon>
        <taxon>Dikarya</taxon>
        <taxon>Ascomycota</taxon>
        <taxon>Pezizomycotina</taxon>
        <taxon>Sordariomycetes</taxon>
        <taxon>Hypocreomycetidae</taxon>
        <taxon>Hypocreales</taxon>
        <taxon>Nectriaceae</taxon>
        <taxon>Fusarium</taxon>
        <taxon>Fusarium oxysporum species complex</taxon>
    </lineage>
</organism>
<dbReference type="InterPro" id="IPR002575">
    <property type="entry name" value="Aminoglycoside_PTrfase"/>
</dbReference>
<comment type="caution">
    <text evidence="2">The sequence shown here is derived from an EMBL/GenBank/DDBJ whole genome shotgun (WGS) entry which is preliminary data.</text>
</comment>
<dbReference type="CDD" id="cd05120">
    <property type="entry name" value="APH_ChoK_like"/>
    <property type="match status" value="1"/>
</dbReference>
<dbReference type="Pfam" id="PF01636">
    <property type="entry name" value="APH"/>
    <property type="match status" value="1"/>
</dbReference>